<dbReference type="GO" id="GO:0010420">
    <property type="term" value="F:polyprenyldihydroxybenzoate methyltransferase activity"/>
    <property type="evidence" value="ECO:0007669"/>
    <property type="project" value="UniProtKB-UniRule"/>
</dbReference>
<feature type="signal peptide" evidence="6">
    <location>
        <begin position="1"/>
        <end position="21"/>
    </location>
</feature>
<dbReference type="OrthoDB" id="6815431at2759"/>
<keyword evidence="1 5" id="KW-0489">Methyltransferase</keyword>
<feature type="binding site" evidence="5">
    <location>
        <position position="93"/>
    </location>
    <ligand>
        <name>S-adenosyl-L-methionine</name>
        <dbReference type="ChEBI" id="CHEBI:59789"/>
    </ligand>
</feature>
<sequence length="282" mass="31744">MKIAMGLQILQIIVSISFSFAANFTEPNKTLETTVSTLNPEEVEKFGKLSAEWWSPSGPLRSLHAMNSIRVPYIASTLNCLRDGRKRRILDIGSGGGFLSEGLAEHFQNLGWSDTEIEIVGLEPNSELVNIARSHLPENLKGKVNYFVDTVENYVVRNPNQNFDTVVMSEVIEHVDNPAEFLKYAVRAAKPGGSIYLSTPGKSVFSWMTLILLMEHVLRIFPVGTHNYDKLIDLNDTLAMLRENKCEIREVRGSLYNPLLNVWHWNDLFIPVAYAVHAVKSN</sequence>
<dbReference type="InterPro" id="IPR029063">
    <property type="entry name" value="SAM-dependent_MTases_sf"/>
</dbReference>
<evidence type="ECO:0000256" key="3">
    <source>
        <dbReference type="ARBA" id="ARBA00022688"/>
    </source>
</evidence>
<keyword evidence="2 5" id="KW-0808">Transferase</keyword>
<dbReference type="EMBL" id="LNIX01000029">
    <property type="protein sequence ID" value="OXA41507.1"/>
    <property type="molecule type" value="Genomic_DNA"/>
</dbReference>
<comment type="pathway">
    <text evidence="5">Cofactor biosynthesis; ubiquinone biosynthesis.</text>
</comment>
<dbReference type="SUPFAM" id="SSF53335">
    <property type="entry name" value="S-adenosyl-L-methionine-dependent methyltransferases"/>
    <property type="match status" value="1"/>
</dbReference>
<feature type="binding site" evidence="5">
    <location>
        <position position="170"/>
    </location>
    <ligand>
        <name>Mg(2+)</name>
        <dbReference type="ChEBI" id="CHEBI:18420"/>
    </ligand>
</feature>
<keyword evidence="3 5" id="KW-0831">Ubiquinone biosynthesis</keyword>
<comment type="subcellular location">
    <subcellularLocation>
        <location evidence="5">Mitochondrion inner membrane</location>
        <topology evidence="5">Peripheral membrane protein</topology>
        <orientation evidence="5">Matrix side</orientation>
    </subcellularLocation>
</comment>
<keyword evidence="6" id="KW-0732">Signal</keyword>
<comment type="catalytic activity">
    <reaction evidence="5">
        <text>a 3-demethylubiquinone + S-adenosyl-L-methionine = a ubiquinone + S-adenosyl-L-homocysteine</text>
        <dbReference type="Rhea" id="RHEA:81215"/>
        <dbReference type="Rhea" id="RHEA-COMP:9565"/>
        <dbReference type="Rhea" id="RHEA-COMP:19654"/>
        <dbReference type="ChEBI" id="CHEBI:16389"/>
        <dbReference type="ChEBI" id="CHEBI:57856"/>
        <dbReference type="ChEBI" id="CHEBI:59789"/>
        <dbReference type="ChEBI" id="CHEBI:231825"/>
    </reaction>
</comment>
<dbReference type="CDD" id="cd02440">
    <property type="entry name" value="AdoMet_MTases"/>
    <property type="match status" value="1"/>
</dbReference>
<dbReference type="Proteomes" id="UP000198287">
    <property type="component" value="Unassembled WGS sequence"/>
</dbReference>
<comment type="catalytic activity">
    <reaction evidence="5">
        <text>a 3,4-dihydroxy-5-(all-trans-polyprenyl)benzoate + S-adenosyl-L-methionine = a 4-hydroxy-3-methoxy-5-(all-trans-polyprenyl)benzoate + S-adenosyl-L-homocysteine + H(+)</text>
        <dbReference type="Rhea" id="RHEA:44452"/>
        <dbReference type="Rhea" id="RHEA-COMP:10930"/>
        <dbReference type="Rhea" id="RHEA-COMP:10931"/>
        <dbReference type="ChEBI" id="CHEBI:15378"/>
        <dbReference type="ChEBI" id="CHEBI:57856"/>
        <dbReference type="ChEBI" id="CHEBI:59789"/>
        <dbReference type="ChEBI" id="CHEBI:64694"/>
        <dbReference type="ChEBI" id="CHEBI:84443"/>
        <dbReference type="EC" id="2.1.1.114"/>
    </reaction>
</comment>
<comment type="subunit">
    <text evidence="5">Component of a multi-subunit COQ enzyme complex.</text>
</comment>
<comment type="caution">
    <text evidence="7">The sequence shown here is derived from an EMBL/GenBank/DDBJ whole genome shotgun (WGS) entry which is preliminary data.</text>
</comment>
<gene>
    <name evidence="7" type="ORF">Fcan01_23667</name>
</gene>
<keyword evidence="5" id="KW-0496">Mitochondrion</keyword>
<dbReference type="EC" id="2.1.1.64" evidence="5"/>
<reference evidence="7 8" key="1">
    <citation type="submission" date="2015-12" db="EMBL/GenBank/DDBJ databases">
        <title>The genome of Folsomia candida.</title>
        <authorList>
            <person name="Faddeeva A."/>
            <person name="Derks M.F."/>
            <person name="Anvar Y."/>
            <person name="Smit S."/>
            <person name="Van Straalen N."/>
            <person name="Roelofs D."/>
        </authorList>
    </citation>
    <scope>NUCLEOTIDE SEQUENCE [LARGE SCALE GENOMIC DNA]</scope>
    <source>
        <strain evidence="7 8">VU population</strain>
        <tissue evidence="7">Whole body</tissue>
    </source>
</reference>
<feature type="chain" id="PRO_5012149557" description="Ubiquinone biosynthesis O-methyltransferase, mitochondrial" evidence="6">
    <location>
        <begin position="22"/>
        <end position="282"/>
    </location>
</feature>
<comment type="caution">
    <text evidence="5">Lacks conserved residue(s) required for the propagation of feature annotation.</text>
</comment>
<dbReference type="EC" id="2.1.1.-" evidence="5"/>
<keyword evidence="5" id="KW-0460">Magnesium</keyword>
<organism evidence="7 8">
    <name type="scientific">Folsomia candida</name>
    <name type="common">Springtail</name>
    <dbReference type="NCBI Taxonomy" id="158441"/>
    <lineage>
        <taxon>Eukaryota</taxon>
        <taxon>Metazoa</taxon>
        <taxon>Ecdysozoa</taxon>
        <taxon>Arthropoda</taxon>
        <taxon>Hexapoda</taxon>
        <taxon>Collembola</taxon>
        <taxon>Entomobryomorpha</taxon>
        <taxon>Isotomoidea</taxon>
        <taxon>Isotomidae</taxon>
        <taxon>Proisotominae</taxon>
        <taxon>Folsomia</taxon>
    </lineage>
</organism>
<keyword evidence="5" id="KW-0999">Mitochondrion inner membrane</keyword>
<evidence type="ECO:0000313" key="7">
    <source>
        <dbReference type="EMBL" id="OXA41507.1"/>
    </source>
</evidence>
<dbReference type="GO" id="GO:0061542">
    <property type="term" value="F:3-demethylubiquinol 3-O-methyltransferase activity"/>
    <property type="evidence" value="ECO:0007669"/>
    <property type="project" value="UniProtKB-UniRule"/>
</dbReference>
<accession>A0A226D9V5</accession>
<dbReference type="PANTHER" id="PTHR43464">
    <property type="entry name" value="METHYLTRANSFERASE"/>
    <property type="match status" value="1"/>
</dbReference>
<dbReference type="GO" id="GO:0046872">
    <property type="term" value="F:metal ion binding"/>
    <property type="evidence" value="ECO:0007669"/>
    <property type="project" value="UniProtKB-KW"/>
</dbReference>
<keyword evidence="7" id="KW-0830">Ubiquinone</keyword>
<dbReference type="GO" id="GO:0120537">
    <property type="term" value="F:3-demethylubiquinone 3-O-methyltransferase activity"/>
    <property type="evidence" value="ECO:0007669"/>
    <property type="project" value="RHEA"/>
</dbReference>
<feature type="binding site" evidence="5">
    <location>
        <position position="169"/>
    </location>
    <ligand>
        <name>S-adenosyl-L-methionine</name>
        <dbReference type="ChEBI" id="CHEBI:59789"/>
    </ligand>
</feature>
<comment type="catalytic activity">
    <reaction evidence="5">
        <text>a 3-demethylubiquinol + S-adenosyl-L-methionine = a ubiquinol + S-adenosyl-L-homocysteine + H(+)</text>
        <dbReference type="Rhea" id="RHEA:44380"/>
        <dbReference type="Rhea" id="RHEA-COMP:9566"/>
        <dbReference type="Rhea" id="RHEA-COMP:10914"/>
        <dbReference type="ChEBI" id="CHEBI:15378"/>
        <dbReference type="ChEBI" id="CHEBI:17976"/>
        <dbReference type="ChEBI" id="CHEBI:57856"/>
        <dbReference type="ChEBI" id="CHEBI:59789"/>
        <dbReference type="ChEBI" id="CHEBI:84422"/>
        <dbReference type="EC" id="2.1.1.64"/>
    </reaction>
</comment>
<keyword evidence="4 5" id="KW-0949">S-adenosyl-L-methionine</keyword>
<evidence type="ECO:0000256" key="4">
    <source>
        <dbReference type="ARBA" id="ARBA00022691"/>
    </source>
</evidence>
<dbReference type="GO" id="GO:0032259">
    <property type="term" value="P:methylation"/>
    <property type="evidence" value="ECO:0007669"/>
    <property type="project" value="UniProtKB-KW"/>
</dbReference>
<dbReference type="PANTHER" id="PTHR43464:SF19">
    <property type="entry name" value="UBIQUINONE BIOSYNTHESIS O-METHYLTRANSFERASE, MITOCHONDRIAL"/>
    <property type="match status" value="1"/>
</dbReference>
<dbReference type="GO" id="GO:0031314">
    <property type="term" value="C:extrinsic component of mitochondrial inner membrane"/>
    <property type="evidence" value="ECO:0007669"/>
    <property type="project" value="UniProtKB-UniRule"/>
</dbReference>
<protein>
    <recommendedName>
        <fullName evidence="5">Ubiquinone biosynthesis O-methyltransferase, mitochondrial</fullName>
    </recommendedName>
    <alternativeName>
        <fullName evidence="5">3-demethylubiquinol 3-O-methyltransferase</fullName>
        <ecNumber evidence="5">2.1.1.64</ecNumber>
    </alternativeName>
    <alternativeName>
        <fullName evidence="5">3-demethylubiquinone 3-O-methyltransferase</fullName>
        <ecNumber evidence="5">2.1.1.-</ecNumber>
    </alternativeName>
    <alternativeName>
        <fullName evidence="5">Polyprenyldihydroxybenzoate methyltransferase</fullName>
        <ecNumber evidence="5">2.1.1.114</ecNumber>
    </alternativeName>
</protein>
<comment type="function">
    <text evidence="5">O-methyltransferase required for two non-consecutive steps during ubiquinone biosynthesis. Catalyzes the 2 O-methylation of 3,4-dihydroxy-5-(all-trans-polyprenyl)benzoic acid into 4-hydroxy-3-methoxy-5-(all-trans-polyprenyl)benzoic acid. Also catalyzes the last step of ubiquinone biosynthesis by mediating methylation of 3-demethylubiquinone into ubiquinone. Also able to mediate the methylation of 3-demethylubiquinol into ubiquinol.</text>
</comment>
<dbReference type="Pfam" id="PF13489">
    <property type="entry name" value="Methyltransf_23"/>
    <property type="match status" value="1"/>
</dbReference>
<evidence type="ECO:0000256" key="5">
    <source>
        <dbReference type="HAMAP-Rule" id="MF_03190"/>
    </source>
</evidence>
<name>A0A226D9V5_FOLCA</name>
<evidence type="ECO:0000256" key="2">
    <source>
        <dbReference type="ARBA" id="ARBA00022679"/>
    </source>
</evidence>
<dbReference type="NCBIfam" id="TIGR01983">
    <property type="entry name" value="UbiG"/>
    <property type="match status" value="1"/>
</dbReference>
<keyword evidence="5" id="KW-0479">Metal-binding</keyword>
<evidence type="ECO:0000313" key="8">
    <source>
        <dbReference type="Proteomes" id="UP000198287"/>
    </source>
</evidence>
<keyword evidence="5" id="KW-0472">Membrane</keyword>
<dbReference type="EC" id="2.1.1.114" evidence="5"/>
<feature type="binding site" evidence="5">
    <location>
        <position position="173"/>
    </location>
    <ligand>
        <name>Mg(2+)</name>
        <dbReference type="ChEBI" id="CHEBI:18420"/>
    </ligand>
</feature>
<comment type="similarity">
    <text evidence="5">Belongs to the class I-like SAM-binding methyltransferase superfamily. UbiG/COQ3 family.</text>
</comment>
<evidence type="ECO:0000256" key="6">
    <source>
        <dbReference type="SAM" id="SignalP"/>
    </source>
</evidence>
<dbReference type="STRING" id="158441.A0A226D9V5"/>
<feature type="binding site" evidence="5">
    <location>
        <position position="70"/>
    </location>
    <ligand>
        <name>S-adenosyl-L-methionine</name>
        <dbReference type="ChEBI" id="CHEBI:59789"/>
    </ligand>
</feature>
<proteinExistence type="inferred from homology"/>
<feature type="binding site" evidence="5">
    <location>
        <position position="174"/>
    </location>
    <ligand>
        <name>Mg(2+)</name>
        <dbReference type="ChEBI" id="CHEBI:18420"/>
    </ligand>
</feature>
<evidence type="ECO:0000256" key="1">
    <source>
        <dbReference type="ARBA" id="ARBA00022603"/>
    </source>
</evidence>
<comment type="cofactor">
    <cofactor evidence="5">
        <name>Mg(2+)</name>
        <dbReference type="ChEBI" id="CHEBI:18420"/>
    </cofactor>
</comment>
<keyword evidence="8" id="KW-1185">Reference proteome</keyword>
<dbReference type="Gene3D" id="3.40.50.150">
    <property type="entry name" value="Vaccinia Virus protein VP39"/>
    <property type="match status" value="1"/>
</dbReference>
<dbReference type="AlphaFoldDB" id="A0A226D9V5"/>
<dbReference type="InterPro" id="IPR010233">
    <property type="entry name" value="UbiG_MeTrfase"/>
</dbReference>
<dbReference type="HAMAP" id="MF_00472">
    <property type="entry name" value="UbiG"/>
    <property type="match status" value="1"/>
</dbReference>
<dbReference type="UniPathway" id="UPA00232"/>
<dbReference type="OMA" id="HWEKMIS"/>